<feature type="transmembrane region" description="Helical" evidence="2">
    <location>
        <begin position="83"/>
        <end position="112"/>
    </location>
</feature>
<sequence length="321" mass="34940">MAQANTIRPKGKEHFPHYPPGFTVLRIFQFVFALVILAIVSYTVYIVPVDGNCLMLFTAVATLISSLYMIIANQCAPQLYNYWAVMSLDIFLLIFWLISFALLAAETAYFWAAGTYYCGYYSCYYGTLEGSALVLGAILAAAAGLGALEFLFFFISLIIHSVAMCRHRRAGLHCNAAPAGTAPAAVAVPVQIQPQQVQPMANYQGVPQYAVPVGQNPAFNTQSVYNPAAPPQGFPPQQQLGEKQGQPQFFPPQGQQQQQQQQFYNQPPPPIMPQPTGGSLQQSPAQQSPPAPPQATYQPPYNQPTPPPVAQAGYQAPAQLP</sequence>
<feature type="region of interest" description="Disordered" evidence="1">
    <location>
        <begin position="221"/>
        <end position="321"/>
    </location>
</feature>
<evidence type="ECO:0000313" key="4">
    <source>
        <dbReference type="Proteomes" id="UP000722485"/>
    </source>
</evidence>
<comment type="caution">
    <text evidence="3">The sequence shown here is derived from an EMBL/GenBank/DDBJ whole genome shotgun (WGS) entry which is preliminary data.</text>
</comment>
<dbReference type="OrthoDB" id="5325022at2759"/>
<keyword evidence="2" id="KW-0472">Membrane</keyword>
<dbReference type="GO" id="GO:0016020">
    <property type="term" value="C:membrane"/>
    <property type="evidence" value="ECO:0007669"/>
    <property type="project" value="UniProtKB-SubCell"/>
</dbReference>
<protein>
    <recommendedName>
        <fullName evidence="5">MARVEL domain-containing protein</fullName>
    </recommendedName>
</protein>
<feature type="transmembrane region" description="Helical" evidence="2">
    <location>
        <begin position="54"/>
        <end position="71"/>
    </location>
</feature>
<feature type="compositionally biased region" description="Low complexity" evidence="1">
    <location>
        <begin position="235"/>
        <end position="265"/>
    </location>
</feature>
<evidence type="ECO:0000256" key="2">
    <source>
        <dbReference type="SAM" id="Phobius"/>
    </source>
</evidence>
<evidence type="ECO:0008006" key="5">
    <source>
        <dbReference type="Google" id="ProtNLM"/>
    </source>
</evidence>
<evidence type="ECO:0000256" key="1">
    <source>
        <dbReference type="SAM" id="MobiDB-lite"/>
    </source>
</evidence>
<dbReference type="AlphaFoldDB" id="A0A9P5HGT2"/>
<dbReference type="PANTHER" id="PTHR37451:SF4">
    <property type="entry name" value="MARVEL DOMAIN-CONTAINING PROTEIN"/>
    <property type="match status" value="1"/>
</dbReference>
<keyword evidence="4" id="KW-1185">Reference proteome</keyword>
<keyword evidence="2" id="KW-0812">Transmembrane</keyword>
<reference evidence="3" key="1">
    <citation type="submission" date="2020-03" db="EMBL/GenBank/DDBJ databases">
        <title>Draft Genome Sequence of Cylindrodendrum hubeiense.</title>
        <authorList>
            <person name="Buettner E."/>
            <person name="Kellner H."/>
        </authorList>
    </citation>
    <scope>NUCLEOTIDE SEQUENCE</scope>
    <source>
        <strain evidence="3">IHI 201604</strain>
    </source>
</reference>
<accession>A0A9P5HGT2</accession>
<proteinExistence type="predicted"/>
<dbReference type="Proteomes" id="UP000722485">
    <property type="component" value="Unassembled WGS sequence"/>
</dbReference>
<dbReference type="EMBL" id="JAANBB010000043">
    <property type="protein sequence ID" value="KAF7553629.1"/>
    <property type="molecule type" value="Genomic_DNA"/>
</dbReference>
<evidence type="ECO:0000313" key="3">
    <source>
        <dbReference type="EMBL" id="KAF7553629.1"/>
    </source>
</evidence>
<feature type="transmembrane region" description="Helical" evidence="2">
    <location>
        <begin position="27"/>
        <end position="48"/>
    </location>
</feature>
<dbReference type="PANTHER" id="PTHR37451">
    <property type="entry name" value="MARVEL DOMAIN"/>
    <property type="match status" value="1"/>
</dbReference>
<name>A0A9P5HGT2_9HYPO</name>
<feature type="transmembrane region" description="Helical" evidence="2">
    <location>
        <begin position="132"/>
        <end position="159"/>
    </location>
</feature>
<organism evidence="3 4">
    <name type="scientific">Cylindrodendrum hubeiense</name>
    <dbReference type="NCBI Taxonomy" id="595255"/>
    <lineage>
        <taxon>Eukaryota</taxon>
        <taxon>Fungi</taxon>
        <taxon>Dikarya</taxon>
        <taxon>Ascomycota</taxon>
        <taxon>Pezizomycotina</taxon>
        <taxon>Sordariomycetes</taxon>
        <taxon>Hypocreomycetidae</taxon>
        <taxon>Hypocreales</taxon>
        <taxon>Nectriaceae</taxon>
        <taxon>Cylindrodendrum</taxon>
    </lineage>
</organism>
<gene>
    <name evidence="3" type="ORF">G7Z17_g3501</name>
</gene>
<keyword evidence="2" id="KW-1133">Transmembrane helix</keyword>